<dbReference type="AlphaFoldDB" id="A0A4R6SA66"/>
<comment type="caution">
    <text evidence="2">The sequence shown here is derived from an EMBL/GenBank/DDBJ whole genome shotgun (WGS) entry which is preliminary data.</text>
</comment>
<dbReference type="Proteomes" id="UP000295444">
    <property type="component" value="Unassembled WGS sequence"/>
</dbReference>
<feature type="compositionally biased region" description="Polar residues" evidence="1">
    <location>
        <begin position="57"/>
        <end position="75"/>
    </location>
</feature>
<protein>
    <submittedName>
        <fullName evidence="2">Uncharacterized protein</fullName>
    </submittedName>
</protein>
<gene>
    <name evidence="2" type="ORF">EV186_104368</name>
</gene>
<accession>A0A4R6SA66</accession>
<evidence type="ECO:0000313" key="2">
    <source>
        <dbReference type="EMBL" id="TDP96383.1"/>
    </source>
</evidence>
<name>A0A4R6SA66_LABRH</name>
<feature type="region of interest" description="Disordered" evidence="1">
    <location>
        <begin position="51"/>
        <end position="75"/>
    </location>
</feature>
<organism evidence="2 3">
    <name type="scientific">Labedaea rhizosphaerae</name>
    <dbReference type="NCBI Taxonomy" id="598644"/>
    <lineage>
        <taxon>Bacteria</taxon>
        <taxon>Bacillati</taxon>
        <taxon>Actinomycetota</taxon>
        <taxon>Actinomycetes</taxon>
        <taxon>Pseudonocardiales</taxon>
        <taxon>Pseudonocardiaceae</taxon>
        <taxon>Labedaea</taxon>
    </lineage>
</organism>
<evidence type="ECO:0000313" key="3">
    <source>
        <dbReference type="Proteomes" id="UP000295444"/>
    </source>
</evidence>
<dbReference type="EMBL" id="SNXZ01000004">
    <property type="protein sequence ID" value="TDP96383.1"/>
    <property type="molecule type" value="Genomic_DNA"/>
</dbReference>
<evidence type="ECO:0000256" key="1">
    <source>
        <dbReference type="SAM" id="MobiDB-lite"/>
    </source>
</evidence>
<keyword evidence="3" id="KW-1185">Reference proteome</keyword>
<sequence>MLALELRHRQVVALYNGIDRDIEEAVTPLTQARLMGWAAVVEEEINNRTRQYLRRGSGTTHETLTVHSTRQPKPY</sequence>
<reference evidence="2 3" key="1">
    <citation type="submission" date="2019-03" db="EMBL/GenBank/DDBJ databases">
        <title>Genomic Encyclopedia of Type Strains, Phase IV (KMG-IV): sequencing the most valuable type-strain genomes for metagenomic binning, comparative biology and taxonomic classification.</title>
        <authorList>
            <person name="Goeker M."/>
        </authorList>
    </citation>
    <scope>NUCLEOTIDE SEQUENCE [LARGE SCALE GENOMIC DNA]</scope>
    <source>
        <strain evidence="2 3">DSM 45361</strain>
    </source>
</reference>
<proteinExistence type="predicted"/>